<sequence length="585" mass="62598">RGASMADDGDGEACANPLFLKWVGEWLAEARRRNAQGQHALKRAYESLQRHPDRIERAQDAMKLPGIGQGTADRLAKRLASWQRENGIAVAEPAPAAAAAAVEAGATGRGAQSNRLYVPRYRSGAFALLLGLLKTRCLYGPDYYIPKGELVPLSEQYTDTPFHVGGSSSRGGGHAGGPMVHTAWSGMKTLETKSLAERQSGVKFSLTDEGLDIALKVVGVLRARGELSDDDSRLFADVERGRAADAAAGPPPGSDEGPGRPVALSRSPSLAGSFSRQSSSAAEVGLGDLIRYPAGAYDIVLVVDNREVHSDADRALIAKEVEAGGVRVEIRPLTVGDYLWIARARPDGACRHLPDVVLDYVAERKRMDDLCASIRDGRYREQHTRIHSTGFAHVFYVVEGSDPEAVARIGEAAVDAALSRLQIHHGFHVKRPPSFAATLRLLRQTSELLADTLGDVHAIPDHLVGMRGFAELKRALAAKHPRASLAMSFDAYDLVSNKSGSLSVGEVYLRMLMAIRGVSADRALTIGARYQTPVELMDALAAAATAADGAKALEELTVTGTCRRLGPAMGQRIAQFWGADSFSAS</sequence>
<keyword evidence="1" id="KW-0255">Endonuclease</keyword>
<keyword evidence="1" id="KW-0378">Hydrolase</keyword>
<evidence type="ECO:0000313" key="2">
    <source>
        <dbReference type="Proteomes" id="UP001140234"/>
    </source>
</evidence>
<reference evidence="1" key="1">
    <citation type="submission" date="2022-07" db="EMBL/GenBank/DDBJ databases">
        <title>Phylogenomic reconstructions and comparative analyses of Kickxellomycotina fungi.</title>
        <authorList>
            <person name="Reynolds N.K."/>
            <person name="Stajich J.E."/>
            <person name="Barry K."/>
            <person name="Grigoriev I.V."/>
            <person name="Crous P."/>
            <person name="Smith M.E."/>
        </authorList>
    </citation>
    <scope>NUCLEOTIDE SEQUENCE</scope>
    <source>
        <strain evidence="1">CBS 109366</strain>
    </source>
</reference>
<proteinExistence type="predicted"/>
<accession>A0ACC1K3E5</accession>
<organism evidence="1 2">
    <name type="scientific">Coemansia nantahalensis</name>
    <dbReference type="NCBI Taxonomy" id="2789366"/>
    <lineage>
        <taxon>Eukaryota</taxon>
        <taxon>Fungi</taxon>
        <taxon>Fungi incertae sedis</taxon>
        <taxon>Zoopagomycota</taxon>
        <taxon>Kickxellomycotina</taxon>
        <taxon>Kickxellomycetes</taxon>
        <taxon>Kickxellales</taxon>
        <taxon>Kickxellaceae</taxon>
        <taxon>Coemansia</taxon>
    </lineage>
</organism>
<evidence type="ECO:0000313" key="1">
    <source>
        <dbReference type="EMBL" id="KAJ2772586.1"/>
    </source>
</evidence>
<keyword evidence="2" id="KW-1185">Reference proteome</keyword>
<feature type="non-terminal residue" evidence="1">
    <location>
        <position position="1"/>
    </location>
</feature>
<keyword evidence="1" id="KW-0540">Nuclease</keyword>
<protein>
    <submittedName>
        <fullName evidence="1">Crossover junction endonuclease mus81</fullName>
    </submittedName>
</protein>
<dbReference type="EMBL" id="JANBUJ010000351">
    <property type="protein sequence ID" value="KAJ2772586.1"/>
    <property type="molecule type" value="Genomic_DNA"/>
</dbReference>
<name>A0ACC1K3E5_9FUNG</name>
<comment type="caution">
    <text evidence="1">The sequence shown here is derived from an EMBL/GenBank/DDBJ whole genome shotgun (WGS) entry which is preliminary data.</text>
</comment>
<gene>
    <name evidence="1" type="primary">MUS81</name>
    <name evidence="1" type="ORF">IWQ57_001699</name>
</gene>
<dbReference type="Proteomes" id="UP001140234">
    <property type="component" value="Unassembled WGS sequence"/>
</dbReference>